<evidence type="ECO:0000313" key="12">
    <source>
        <dbReference type="Proteomes" id="UP001203297"/>
    </source>
</evidence>
<gene>
    <name evidence="11" type="ORF">B0F90DRAFT_1159513</name>
</gene>
<keyword evidence="1" id="KW-0808">Transferase</keyword>
<dbReference type="InterPro" id="IPR035979">
    <property type="entry name" value="RBD_domain_sf"/>
</dbReference>
<dbReference type="Gene3D" id="3.30.40.10">
    <property type="entry name" value="Zinc/RING finger domain, C3HC4 (zinc finger)"/>
    <property type="match status" value="1"/>
</dbReference>
<dbReference type="CDD" id="cd00590">
    <property type="entry name" value="RRM_SF"/>
    <property type="match status" value="1"/>
</dbReference>
<keyword evidence="4 7" id="KW-0863">Zinc-finger</keyword>
<dbReference type="GO" id="GO:0004842">
    <property type="term" value="F:ubiquitin-protein transferase activity"/>
    <property type="evidence" value="ECO:0007669"/>
    <property type="project" value="InterPro"/>
</dbReference>
<dbReference type="Gene3D" id="3.30.70.330">
    <property type="match status" value="1"/>
</dbReference>
<keyword evidence="6" id="KW-0862">Zinc</keyword>
<keyword evidence="2" id="KW-0479">Metal-binding</keyword>
<keyword evidence="12" id="KW-1185">Reference proteome</keyword>
<feature type="region of interest" description="Disordered" evidence="8">
    <location>
        <begin position="68"/>
        <end position="88"/>
    </location>
</feature>
<dbReference type="InterPro" id="IPR044066">
    <property type="entry name" value="TRIAD_supradom"/>
</dbReference>
<feature type="domain" description="RING-type" evidence="10">
    <location>
        <begin position="583"/>
        <end position="775"/>
    </location>
</feature>
<keyword evidence="3" id="KW-0677">Repeat</keyword>
<protein>
    <submittedName>
        <fullName evidence="11">Uncharacterized protein</fullName>
    </submittedName>
</protein>
<keyword evidence="5" id="KW-0833">Ubl conjugation pathway</keyword>
<dbReference type="Pfam" id="PF00097">
    <property type="entry name" value="zf-C3HC4"/>
    <property type="match status" value="1"/>
</dbReference>
<dbReference type="GO" id="GO:0003723">
    <property type="term" value="F:RNA binding"/>
    <property type="evidence" value="ECO:0007669"/>
    <property type="project" value="InterPro"/>
</dbReference>
<organism evidence="11 12">
    <name type="scientific">Multifurca ochricompacta</name>
    <dbReference type="NCBI Taxonomy" id="376703"/>
    <lineage>
        <taxon>Eukaryota</taxon>
        <taxon>Fungi</taxon>
        <taxon>Dikarya</taxon>
        <taxon>Basidiomycota</taxon>
        <taxon>Agaricomycotina</taxon>
        <taxon>Agaricomycetes</taxon>
        <taxon>Russulales</taxon>
        <taxon>Russulaceae</taxon>
        <taxon>Multifurca</taxon>
    </lineage>
</organism>
<evidence type="ECO:0000259" key="10">
    <source>
        <dbReference type="PROSITE" id="PS51873"/>
    </source>
</evidence>
<name>A0AAD4M789_9AGAM</name>
<dbReference type="PROSITE" id="PS50089">
    <property type="entry name" value="ZF_RING_2"/>
    <property type="match status" value="1"/>
</dbReference>
<sequence>MSTVPSPLQNHIPSTLAPTNATPITSVTGVERDPAIVVACVGTGSLHPIAQNPSALQQRTACAVPSTNVNVSPLRDTPPRRLQDQLLPPKYSPTDKIVLSVMDSTQVTLSGGFSIEKIVTRFESLWFTVENIPVTTERAAIERILAPFGGVKDIQFRDESHSNDFALTVITVQMATYPEVVRAINGLDGKEVFGQRVTAHLSLDKRITNRMLRDNYVSLSWPVPSITGYAGYDTLKAAQAAVAKADGKTVRNYWITASIYEGIPIIGAYNVRFSGLPPDAGAKFLNKFGRTEAIMLERPNYQAPKFGVPAVQRILQNFGKISQFQPVPSPYKDGVVRAWCLFESPDVARAACELHRVKQRSLGMERIFVRRVLSVLESVPRAKFDLVVQDLHHLRENVRNHIHGAHLAILPRHEAGDAVIRLAAEDSKTLARLRVELLEILGGEILKENGRQVWDDFLRGEAGSQFLDSLRASNPGVMISLHYFRRCIRLIGTDEHRKPVATAILAKLSSLRQHKVHSIPLDGQLIGVFVSPDLMAAQQRYGEENVRLDFHRQILRVRGTEALYEEVQQIVHTVKLRHTTQLNNDHCPVCLEPPLTPVFLGCGHRWCKACLVAYLSAASDTRSFPISCLGNQGRCTEPVPILLARRVLPPADFDALSLAAFHAHVQAYPTGPRNAVLSCPSCLARICPSCHVEYHEGVTCADREDGGDRLFQEWMRTHDVKKCPGCNAPIERAEGCNHMTCSRCHTHTCWVCLETFPKGNGIYDHMREFHGGIGL</sequence>
<evidence type="ECO:0000256" key="4">
    <source>
        <dbReference type="ARBA" id="ARBA00022771"/>
    </source>
</evidence>
<feature type="domain" description="RING-type" evidence="9">
    <location>
        <begin position="587"/>
        <end position="628"/>
    </location>
</feature>
<dbReference type="InterPro" id="IPR013087">
    <property type="entry name" value="Znf_C2H2_type"/>
</dbReference>
<evidence type="ECO:0000256" key="5">
    <source>
        <dbReference type="ARBA" id="ARBA00022786"/>
    </source>
</evidence>
<dbReference type="InterPro" id="IPR012677">
    <property type="entry name" value="Nucleotide-bd_a/b_plait_sf"/>
</dbReference>
<dbReference type="SUPFAM" id="SSF57850">
    <property type="entry name" value="RING/U-box"/>
    <property type="match status" value="2"/>
</dbReference>
<dbReference type="CDD" id="cd20335">
    <property type="entry name" value="BRcat_RBR"/>
    <property type="match status" value="1"/>
</dbReference>
<dbReference type="SUPFAM" id="SSF54928">
    <property type="entry name" value="RNA-binding domain, RBD"/>
    <property type="match status" value="1"/>
</dbReference>
<dbReference type="EMBL" id="WTXG01000006">
    <property type="protein sequence ID" value="KAI0305126.1"/>
    <property type="molecule type" value="Genomic_DNA"/>
</dbReference>
<evidence type="ECO:0000259" key="9">
    <source>
        <dbReference type="PROSITE" id="PS50089"/>
    </source>
</evidence>
<evidence type="ECO:0000256" key="1">
    <source>
        <dbReference type="ARBA" id="ARBA00022679"/>
    </source>
</evidence>
<accession>A0AAD4M789</accession>
<evidence type="ECO:0000256" key="2">
    <source>
        <dbReference type="ARBA" id="ARBA00022723"/>
    </source>
</evidence>
<feature type="region of interest" description="Disordered" evidence="8">
    <location>
        <begin position="1"/>
        <end position="25"/>
    </location>
</feature>
<evidence type="ECO:0000256" key="7">
    <source>
        <dbReference type="PROSITE-ProRule" id="PRU00175"/>
    </source>
</evidence>
<comment type="caution">
    <text evidence="11">The sequence shown here is derived from an EMBL/GenBank/DDBJ whole genome shotgun (WGS) entry which is preliminary data.</text>
</comment>
<dbReference type="GO" id="GO:0008270">
    <property type="term" value="F:zinc ion binding"/>
    <property type="evidence" value="ECO:0007669"/>
    <property type="project" value="UniProtKB-KW"/>
</dbReference>
<dbReference type="PROSITE" id="PS00028">
    <property type="entry name" value="ZINC_FINGER_C2H2_1"/>
    <property type="match status" value="1"/>
</dbReference>
<dbReference type="InterPro" id="IPR018957">
    <property type="entry name" value="Znf_C3HC4_RING-type"/>
</dbReference>
<dbReference type="AlphaFoldDB" id="A0AAD4M789"/>
<dbReference type="CDD" id="cd22585">
    <property type="entry name" value="Rcat_RBR_DEAH12-like"/>
    <property type="match status" value="1"/>
</dbReference>
<dbReference type="Gene3D" id="1.20.120.1750">
    <property type="match status" value="1"/>
</dbReference>
<evidence type="ECO:0000256" key="3">
    <source>
        <dbReference type="ARBA" id="ARBA00022737"/>
    </source>
</evidence>
<dbReference type="Pfam" id="PF00076">
    <property type="entry name" value="RRM_1"/>
    <property type="match status" value="1"/>
</dbReference>
<dbReference type="InterPro" id="IPR001841">
    <property type="entry name" value="Znf_RING"/>
</dbReference>
<dbReference type="SMART" id="SM00184">
    <property type="entry name" value="RING"/>
    <property type="match status" value="1"/>
</dbReference>
<dbReference type="InterPro" id="IPR013083">
    <property type="entry name" value="Znf_RING/FYVE/PHD"/>
</dbReference>
<dbReference type="GO" id="GO:0016567">
    <property type="term" value="P:protein ubiquitination"/>
    <property type="evidence" value="ECO:0007669"/>
    <property type="project" value="InterPro"/>
</dbReference>
<proteinExistence type="predicted"/>
<evidence type="ECO:0000313" key="11">
    <source>
        <dbReference type="EMBL" id="KAI0305126.1"/>
    </source>
</evidence>
<reference evidence="11" key="1">
    <citation type="journal article" date="2022" name="New Phytol.">
        <title>Evolutionary transition to the ectomycorrhizal habit in the genomes of a hyperdiverse lineage of mushroom-forming fungi.</title>
        <authorList>
            <person name="Looney B."/>
            <person name="Miyauchi S."/>
            <person name="Morin E."/>
            <person name="Drula E."/>
            <person name="Courty P.E."/>
            <person name="Kohler A."/>
            <person name="Kuo A."/>
            <person name="LaButti K."/>
            <person name="Pangilinan J."/>
            <person name="Lipzen A."/>
            <person name="Riley R."/>
            <person name="Andreopoulos W."/>
            <person name="He G."/>
            <person name="Johnson J."/>
            <person name="Nolan M."/>
            <person name="Tritt A."/>
            <person name="Barry K.W."/>
            <person name="Grigoriev I.V."/>
            <person name="Nagy L.G."/>
            <person name="Hibbett D."/>
            <person name="Henrissat B."/>
            <person name="Matheny P.B."/>
            <person name="Labbe J."/>
            <person name="Martin F.M."/>
        </authorList>
    </citation>
    <scope>NUCLEOTIDE SEQUENCE</scope>
    <source>
        <strain evidence="11">BPL690</strain>
    </source>
</reference>
<evidence type="ECO:0000256" key="6">
    <source>
        <dbReference type="ARBA" id="ARBA00022833"/>
    </source>
</evidence>
<dbReference type="InterPro" id="IPR000504">
    <property type="entry name" value="RRM_dom"/>
</dbReference>
<dbReference type="Proteomes" id="UP001203297">
    <property type="component" value="Unassembled WGS sequence"/>
</dbReference>
<dbReference type="InterPro" id="IPR031127">
    <property type="entry name" value="E3_UB_ligase_RBR"/>
</dbReference>
<dbReference type="PANTHER" id="PTHR11685">
    <property type="entry name" value="RBR FAMILY RING FINGER AND IBR DOMAIN-CONTAINING"/>
    <property type="match status" value="1"/>
</dbReference>
<dbReference type="PROSITE" id="PS51873">
    <property type="entry name" value="TRIAD"/>
    <property type="match status" value="1"/>
</dbReference>
<evidence type="ECO:0000256" key="8">
    <source>
        <dbReference type="SAM" id="MobiDB-lite"/>
    </source>
</evidence>
<dbReference type="Pfam" id="PF22191">
    <property type="entry name" value="IBR_1"/>
    <property type="match status" value="1"/>
</dbReference>